<evidence type="ECO:0000259" key="11">
    <source>
        <dbReference type="Pfam" id="PF00294"/>
    </source>
</evidence>
<keyword evidence="5 10" id="KW-0660">Purine salvage</keyword>
<keyword evidence="13" id="KW-1185">Reference proteome</keyword>
<dbReference type="InterPro" id="IPR011611">
    <property type="entry name" value="PfkB_dom"/>
</dbReference>
<accession>A0A4V6RGZ7</accession>
<dbReference type="SUPFAM" id="SSF53613">
    <property type="entry name" value="Ribokinase-like"/>
    <property type="match status" value="1"/>
</dbReference>
<dbReference type="GO" id="GO:0005634">
    <property type="term" value="C:nucleus"/>
    <property type="evidence" value="ECO:0007669"/>
    <property type="project" value="UniProtKB-SubCell"/>
</dbReference>
<dbReference type="GO" id="GO:0044209">
    <property type="term" value="P:AMP salvage"/>
    <property type="evidence" value="ECO:0007669"/>
    <property type="project" value="UniProtKB-UniRule"/>
</dbReference>
<dbReference type="CDD" id="cd01168">
    <property type="entry name" value="adenosine_kinase"/>
    <property type="match status" value="1"/>
</dbReference>
<evidence type="ECO:0000313" key="12">
    <source>
        <dbReference type="EMBL" id="TGZ65834.1"/>
    </source>
</evidence>
<evidence type="ECO:0000256" key="8">
    <source>
        <dbReference type="ARBA" id="ARBA00022840"/>
    </source>
</evidence>
<keyword evidence="7 10" id="KW-0418">Kinase</keyword>
<dbReference type="InterPro" id="IPR029056">
    <property type="entry name" value="Ribokinase-like"/>
</dbReference>
<dbReference type="UniPathway" id="UPA00588">
    <property type="reaction ID" value="UER00659"/>
</dbReference>
<keyword evidence="10" id="KW-0539">Nucleus</keyword>
<dbReference type="AlphaFoldDB" id="A0A4V6RGZ7"/>
<evidence type="ECO:0000256" key="10">
    <source>
        <dbReference type="RuleBase" id="RU368116"/>
    </source>
</evidence>
<comment type="caution">
    <text evidence="12">The sequence shown here is derived from an EMBL/GenBank/DDBJ whole genome shotgun (WGS) entry which is preliminary data.</text>
</comment>
<dbReference type="InterPro" id="IPR001805">
    <property type="entry name" value="Adenokinase"/>
</dbReference>
<gene>
    <name evidence="12" type="ORF">CRM22_005671</name>
</gene>
<reference evidence="12 13" key="1">
    <citation type="journal article" date="2019" name="BMC Genomics">
        <title>New insights from Opisthorchis felineus genome: update on genomics of the epidemiologically important liver flukes.</title>
        <authorList>
            <person name="Ershov N.I."/>
            <person name="Mordvinov V.A."/>
            <person name="Prokhortchouk E.B."/>
            <person name="Pakharukova M.Y."/>
            <person name="Gunbin K.V."/>
            <person name="Ustyantsev K."/>
            <person name="Genaev M.A."/>
            <person name="Blinov A.G."/>
            <person name="Mazur A."/>
            <person name="Boulygina E."/>
            <person name="Tsygankova S."/>
            <person name="Khrameeva E."/>
            <person name="Chekanov N."/>
            <person name="Fan G."/>
            <person name="Xiao A."/>
            <person name="Zhang H."/>
            <person name="Xu X."/>
            <person name="Yang H."/>
            <person name="Solovyev V."/>
            <person name="Lee S.M."/>
            <person name="Liu X."/>
            <person name="Afonnikov D.A."/>
            <person name="Skryabin K.G."/>
        </authorList>
    </citation>
    <scope>NUCLEOTIDE SEQUENCE [LARGE SCALE GENOMIC DNA]</scope>
    <source>
        <strain evidence="12">AK-0245</strain>
        <tissue evidence="12">Whole organism</tissue>
    </source>
</reference>
<dbReference type="PRINTS" id="PR00989">
    <property type="entry name" value="ADENOKINASE"/>
</dbReference>
<proteinExistence type="inferred from homology"/>
<evidence type="ECO:0000256" key="2">
    <source>
        <dbReference type="ARBA" id="ARBA00010688"/>
    </source>
</evidence>
<evidence type="ECO:0000256" key="1">
    <source>
        <dbReference type="ARBA" id="ARBA00004801"/>
    </source>
</evidence>
<dbReference type="Proteomes" id="UP000308267">
    <property type="component" value="Unassembled WGS sequence"/>
</dbReference>
<comment type="function">
    <text evidence="10">ATP dependent phosphorylation of adenosine and other related nucleoside analogs to monophosphate derivatives.</text>
</comment>
<comment type="similarity">
    <text evidence="2 10">Belongs to the carbohydrate kinase PfkB family.</text>
</comment>
<dbReference type="EC" id="2.7.1.20" evidence="3 10"/>
<dbReference type="GO" id="GO:0005829">
    <property type="term" value="C:cytosol"/>
    <property type="evidence" value="ECO:0007669"/>
    <property type="project" value="TreeGrafter"/>
</dbReference>
<evidence type="ECO:0000256" key="3">
    <source>
        <dbReference type="ARBA" id="ARBA00012119"/>
    </source>
</evidence>
<dbReference type="PANTHER" id="PTHR45769:SF3">
    <property type="entry name" value="ADENOSINE KINASE"/>
    <property type="match status" value="1"/>
</dbReference>
<keyword evidence="4 10" id="KW-0808">Transferase</keyword>
<comment type="pathway">
    <text evidence="1 10">Purine metabolism; AMP biosynthesis via salvage pathway; AMP from adenosine: step 1/1.</text>
</comment>
<keyword evidence="8 10" id="KW-0067">ATP-binding</keyword>
<evidence type="ECO:0000313" key="13">
    <source>
        <dbReference type="Proteomes" id="UP000308267"/>
    </source>
</evidence>
<dbReference type="Pfam" id="PF00294">
    <property type="entry name" value="PfkB"/>
    <property type="match status" value="1"/>
</dbReference>
<keyword evidence="10" id="KW-0460">Magnesium</keyword>
<feature type="domain" description="Carbohydrate kinase PfkB" evidence="11">
    <location>
        <begin position="37"/>
        <end position="340"/>
    </location>
</feature>
<organism evidence="12 13">
    <name type="scientific">Opisthorchis felineus</name>
    <dbReference type="NCBI Taxonomy" id="147828"/>
    <lineage>
        <taxon>Eukaryota</taxon>
        <taxon>Metazoa</taxon>
        <taxon>Spiralia</taxon>
        <taxon>Lophotrochozoa</taxon>
        <taxon>Platyhelminthes</taxon>
        <taxon>Trematoda</taxon>
        <taxon>Digenea</taxon>
        <taxon>Opisthorchiida</taxon>
        <taxon>Opisthorchiata</taxon>
        <taxon>Opisthorchiidae</taxon>
        <taxon>Opisthorchis</taxon>
    </lineage>
</organism>
<dbReference type="GO" id="GO:0006166">
    <property type="term" value="P:purine ribonucleoside salvage"/>
    <property type="evidence" value="ECO:0007669"/>
    <property type="project" value="UniProtKB-KW"/>
</dbReference>
<dbReference type="GO" id="GO:0004001">
    <property type="term" value="F:adenosine kinase activity"/>
    <property type="evidence" value="ECO:0007669"/>
    <property type="project" value="UniProtKB-UniRule"/>
</dbReference>
<comment type="subunit">
    <text evidence="10">Monomer.</text>
</comment>
<dbReference type="PROSITE" id="PS00584">
    <property type="entry name" value="PFKB_KINASES_2"/>
    <property type="match status" value="1"/>
</dbReference>
<protein>
    <recommendedName>
        <fullName evidence="3 10">Adenosine kinase</fullName>
        <shortName evidence="10">AK</shortName>
        <ecNumber evidence="3 10">2.7.1.20</ecNumber>
    </recommendedName>
    <alternativeName>
        <fullName evidence="10">Adenosine 5'-phosphotransferase</fullName>
    </alternativeName>
</protein>
<dbReference type="PANTHER" id="PTHR45769">
    <property type="entry name" value="ADENOSINE KINASE"/>
    <property type="match status" value="1"/>
</dbReference>
<comment type="subcellular location">
    <subcellularLocation>
        <location evidence="10">Nucleus</location>
    </subcellularLocation>
</comment>
<dbReference type="STRING" id="147828.A0A4V6RGZ7"/>
<dbReference type="OrthoDB" id="270728at2759"/>
<dbReference type="Gene3D" id="3.40.1190.20">
    <property type="match status" value="1"/>
</dbReference>
<comment type="catalytic activity">
    <reaction evidence="10">
        <text>adenosine + ATP = AMP + ADP + H(+)</text>
        <dbReference type="Rhea" id="RHEA:20824"/>
        <dbReference type="ChEBI" id="CHEBI:15378"/>
        <dbReference type="ChEBI" id="CHEBI:16335"/>
        <dbReference type="ChEBI" id="CHEBI:30616"/>
        <dbReference type="ChEBI" id="CHEBI:456215"/>
        <dbReference type="ChEBI" id="CHEBI:456216"/>
        <dbReference type="EC" id="2.7.1.20"/>
    </reaction>
</comment>
<name>A0A4V6RGZ7_OPIFE</name>
<dbReference type="EMBL" id="SJOL01006476">
    <property type="protein sequence ID" value="TGZ65834.1"/>
    <property type="molecule type" value="Genomic_DNA"/>
</dbReference>
<evidence type="ECO:0000256" key="7">
    <source>
        <dbReference type="ARBA" id="ARBA00022777"/>
    </source>
</evidence>
<comment type="cofactor">
    <cofactor evidence="10">
        <name>Mg(2+)</name>
        <dbReference type="ChEBI" id="CHEBI:18420"/>
    </cofactor>
    <text evidence="10">Binds 3 Mg(2+) ions per subunit.</text>
</comment>
<dbReference type="Gene3D" id="3.30.1110.10">
    <property type="match status" value="1"/>
</dbReference>
<keyword evidence="6 10" id="KW-0547">Nucleotide-binding</keyword>
<dbReference type="GO" id="GO:0006144">
    <property type="term" value="P:purine nucleobase metabolic process"/>
    <property type="evidence" value="ECO:0007669"/>
    <property type="project" value="TreeGrafter"/>
</dbReference>
<feature type="active site" description="Proton acceptor" evidence="9">
    <location>
        <position position="303"/>
    </location>
</feature>
<dbReference type="GO" id="GO:0005524">
    <property type="term" value="F:ATP binding"/>
    <property type="evidence" value="ECO:0007669"/>
    <property type="project" value="UniProtKB-UniRule"/>
</dbReference>
<evidence type="ECO:0000256" key="9">
    <source>
        <dbReference type="PIRSR" id="PIRSR601805-1"/>
    </source>
</evidence>
<evidence type="ECO:0000256" key="4">
    <source>
        <dbReference type="ARBA" id="ARBA00022679"/>
    </source>
</evidence>
<sequence>MKTIREGSVLGMGNPLLDLMVKVGSDVHDRYNLKKDDAILADEHHMPLYDEISKDPDVEYAAGGATLNTMRMIQWILRDPHRCTYIGCIAADEAGDRLRKECENVKLCTRFEVAKSGASTGKCAVLVHGKYRSLVTHLGAAKELTIDHIFKTETWQSIENAYAYYLAGFAAQTCFEGVLEVAKHARSHGKLFSFNLSAPVMLHYYKEKIDAILPYVDILFGNGDEALAYAETHGLSGQPLEKIVLQLASITPARSENPRNRIVVITRGQHPVLVGTAGASEVMKFPVQSIPSENIVDTNGAGDAFVAGFLAEYLRSSSIEKAISEGNKASRYIIQRSGFTLGPRDQYCSGLTNLCLCRRVFNLFSNKPT</sequence>
<evidence type="ECO:0000256" key="6">
    <source>
        <dbReference type="ARBA" id="ARBA00022741"/>
    </source>
</evidence>
<dbReference type="InterPro" id="IPR002173">
    <property type="entry name" value="Carboh/pur_kinase_PfkB_CS"/>
</dbReference>
<evidence type="ECO:0000256" key="5">
    <source>
        <dbReference type="ARBA" id="ARBA00022726"/>
    </source>
</evidence>